<dbReference type="PROSITE" id="PS51257">
    <property type="entry name" value="PROKAR_LIPOPROTEIN"/>
    <property type="match status" value="1"/>
</dbReference>
<evidence type="ECO:0000313" key="2">
    <source>
        <dbReference type="EMBL" id="ALJ61735.1"/>
    </source>
</evidence>
<sequence>MKALSVITLLTLLSISCAHEAKNQSSSNSTSDSIVPTFLKQEEAALLLQKEDEHIRRWSSFDLASHTVGIEGGKQGYLQFAGAQTRNWNDEETALLQKSSQSINQIIREKELKLPFPEEVKLIKSTIKEEGGAGGYTRDTYIVLIDRLLEHPEYVTKLLAHEAFHVLTRNNPDFRKKMYSIIGFNILPKEIEFPEELKERFISNPDVIRHDSYATFTINGEKKDCCMVIYSTKPYEGGSFFQYLNIGLVPIDKNTCKAIEKEGKAVVYSINEASDFYDRMGRNTQYIIDPEEVLADNFSLLLTGMTEGLPSPEVIQKMEEACK</sequence>
<accession>A0A0P0GBW8</accession>
<dbReference type="AlphaFoldDB" id="A0A0P0GBW8"/>
<reference evidence="2 3" key="1">
    <citation type="journal article" date="2015" name="Science">
        <title>Genetic determinants of in vivo fitness and diet responsiveness in multiple human gut Bacteroides.</title>
        <authorList>
            <person name="Wu M."/>
            <person name="McNulty N.P."/>
            <person name="Rodionov D.A."/>
            <person name="Khoroshkin M.S."/>
            <person name="Griffin N.W."/>
            <person name="Cheng J."/>
            <person name="Latreille P."/>
            <person name="Kerstetter R.A."/>
            <person name="Terrapon N."/>
            <person name="Henrissat B."/>
            <person name="Osterman A.L."/>
            <person name="Gordon J.I."/>
        </authorList>
    </citation>
    <scope>NUCLEOTIDE SEQUENCE [LARGE SCALE GENOMIC DNA]</scope>
    <source>
        <strain evidence="2 3">WH2</strain>
    </source>
</reference>
<feature type="signal peptide" evidence="1">
    <location>
        <begin position="1"/>
        <end position="21"/>
    </location>
</feature>
<evidence type="ECO:0000313" key="3">
    <source>
        <dbReference type="Proteomes" id="UP000061809"/>
    </source>
</evidence>
<proteinExistence type="predicted"/>
<dbReference type="RefSeq" id="WP_029428603.1">
    <property type="nucleotide sequence ID" value="NZ_CP012801.1"/>
</dbReference>
<dbReference type="KEGG" id="bcel:BcellWH2_04519"/>
<dbReference type="PATRIC" id="fig|246787.4.peg.4672"/>
<dbReference type="Proteomes" id="UP000061809">
    <property type="component" value="Chromosome"/>
</dbReference>
<feature type="chain" id="PRO_5006047415" description="DUF4157 domain-containing protein" evidence="1">
    <location>
        <begin position="22"/>
        <end position="323"/>
    </location>
</feature>
<evidence type="ECO:0000256" key="1">
    <source>
        <dbReference type="SAM" id="SignalP"/>
    </source>
</evidence>
<evidence type="ECO:0008006" key="4">
    <source>
        <dbReference type="Google" id="ProtNLM"/>
    </source>
</evidence>
<organism evidence="2 3">
    <name type="scientific">Bacteroides cellulosilyticus</name>
    <dbReference type="NCBI Taxonomy" id="246787"/>
    <lineage>
        <taxon>Bacteria</taxon>
        <taxon>Pseudomonadati</taxon>
        <taxon>Bacteroidota</taxon>
        <taxon>Bacteroidia</taxon>
        <taxon>Bacteroidales</taxon>
        <taxon>Bacteroidaceae</taxon>
        <taxon>Bacteroides</taxon>
    </lineage>
</organism>
<keyword evidence="1" id="KW-0732">Signal</keyword>
<dbReference type="EMBL" id="CP012801">
    <property type="protein sequence ID" value="ALJ61735.1"/>
    <property type="molecule type" value="Genomic_DNA"/>
</dbReference>
<name>A0A0P0GBW8_9BACE</name>
<gene>
    <name evidence="2" type="ORF">BcellWH2_04519</name>
</gene>
<protein>
    <recommendedName>
        <fullName evidence="4">DUF4157 domain-containing protein</fullName>
    </recommendedName>
</protein>